<accession>A0A495JH17</accession>
<keyword evidence="2" id="KW-1185">Reference proteome</keyword>
<proteinExistence type="predicted"/>
<comment type="caution">
    <text evidence="1">The sequence shown here is derived from an EMBL/GenBank/DDBJ whole genome shotgun (WGS) entry which is preliminary data.</text>
</comment>
<gene>
    <name evidence="1" type="ORF">BDK92_2641</name>
</gene>
<dbReference type="EMBL" id="RBKT01000001">
    <property type="protein sequence ID" value="RKR88330.1"/>
    <property type="molecule type" value="Genomic_DNA"/>
</dbReference>
<dbReference type="AlphaFoldDB" id="A0A495JH17"/>
<evidence type="ECO:0000313" key="1">
    <source>
        <dbReference type="EMBL" id="RKR88330.1"/>
    </source>
</evidence>
<organism evidence="1 2">
    <name type="scientific">Micromonospora pisi</name>
    <dbReference type="NCBI Taxonomy" id="589240"/>
    <lineage>
        <taxon>Bacteria</taxon>
        <taxon>Bacillati</taxon>
        <taxon>Actinomycetota</taxon>
        <taxon>Actinomycetes</taxon>
        <taxon>Micromonosporales</taxon>
        <taxon>Micromonosporaceae</taxon>
        <taxon>Micromonospora</taxon>
    </lineage>
</organism>
<sequence length="328" mass="34320">MRRRQMLAGLAATATTVGWPDPALADPVSAPDIGALALLDADITNAVPESTARLTRALTRAWTVYADTRYDELCSQLPAIMGAAEASWAQAAAGRDGLAAILAGSYQLASELSIKLGNDPVARVLADRALTVANASGDATMIAAASRSVAIAMRRSGQHEDAVALLIAAAQDLDADTVRAGPDVVAAYGSLLCTAAYSSAQHGNGSRALHLLGQATEAARRLDHTRSQGGLRFNATNVAIYKIGVFTALGESAAALHHASSVRPELLPNAERRARYCIDTARAWASHGKPDRAHQALRVAAQHAPQELRRPSVRALTSTLTGALTRRS</sequence>
<dbReference type="OrthoDB" id="3865941at2"/>
<protein>
    <submittedName>
        <fullName evidence="1">Uncharacterized protein</fullName>
    </submittedName>
</protein>
<dbReference type="Proteomes" id="UP000277671">
    <property type="component" value="Unassembled WGS sequence"/>
</dbReference>
<name>A0A495JH17_9ACTN</name>
<dbReference type="RefSeq" id="WP_147456981.1">
    <property type="nucleotide sequence ID" value="NZ_RBKT01000001.1"/>
</dbReference>
<evidence type="ECO:0000313" key="2">
    <source>
        <dbReference type="Proteomes" id="UP000277671"/>
    </source>
</evidence>
<reference evidence="1 2" key="1">
    <citation type="submission" date="2018-10" db="EMBL/GenBank/DDBJ databases">
        <title>Sequencing the genomes of 1000 actinobacteria strains.</title>
        <authorList>
            <person name="Klenk H.-P."/>
        </authorList>
    </citation>
    <scope>NUCLEOTIDE SEQUENCE [LARGE SCALE GENOMIC DNA]</scope>
    <source>
        <strain evidence="1 2">DSM 45175</strain>
    </source>
</reference>